<keyword evidence="2" id="KW-1133">Transmembrane helix</keyword>
<dbReference type="GO" id="GO:0046654">
    <property type="term" value="P:tetrahydrofolate biosynthetic process"/>
    <property type="evidence" value="ECO:0007669"/>
    <property type="project" value="TreeGrafter"/>
</dbReference>
<organism evidence="4 5">
    <name type="scientific">Kangiella koreensis (strain DSM 16069 / JCM 12317 / KCTC 12182 / SW-125)</name>
    <dbReference type="NCBI Taxonomy" id="523791"/>
    <lineage>
        <taxon>Bacteria</taxon>
        <taxon>Pseudomonadati</taxon>
        <taxon>Pseudomonadota</taxon>
        <taxon>Gammaproteobacteria</taxon>
        <taxon>Kangiellales</taxon>
        <taxon>Kangiellaceae</taxon>
        <taxon>Kangiella</taxon>
    </lineage>
</organism>
<dbReference type="GO" id="GO:0004049">
    <property type="term" value="F:anthranilate synthase activity"/>
    <property type="evidence" value="ECO:0007669"/>
    <property type="project" value="TreeGrafter"/>
</dbReference>
<protein>
    <submittedName>
        <fullName evidence="4">Glutamine amidotransferase of anthranilate synthase</fullName>
    </submittedName>
</protein>
<dbReference type="NCBIfam" id="TIGR00566">
    <property type="entry name" value="trpG_papA"/>
    <property type="match status" value="1"/>
</dbReference>
<dbReference type="GO" id="GO:0046820">
    <property type="term" value="F:4-amino-4-deoxychorismate synthase activity"/>
    <property type="evidence" value="ECO:0007669"/>
    <property type="project" value="TreeGrafter"/>
</dbReference>
<keyword evidence="2" id="KW-0812">Transmembrane</keyword>
<dbReference type="PANTHER" id="PTHR43418:SF4">
    <property type="entry name" value="MULTIFUNCTIONAL TRYPTOPHAN BIOSYNTHESIS PROTEIN"/>
    <property type="match status" value="1"/>
</dbReference>
<dbReference type="InParanoid" id="C7R6Q7"/>
<sequence length="286" mass="32337">MRKVWWVLVTLVVAAFIGHYITDQAAIDQCLDSGGSYFYDQHYCSETESYTGSTNYIANHLGFIILLILSIVFAVGAYFIKAPKPMVGKHKRLLMIDNYDSFTYNLVQYFADLGLDVLVKRNDELTVKEAKEINPDYIVISPGPATPNESGISLAVIEELAHDYPILGVCLGHQAMAQVFGGKIVRAKQVMHGKTSEIHHTDKGVFKDLPNPLEATRYHSLIVDNKSLPKEFEVTAWTEDEEGELEYIMGIKHRSLKLEGVQFHPESIMSQHGHQMLKNFIVEYRD</sequence>
<dbReference type="PROSITE" id="PS51273">
    <property type="entry name" value="GATASE_TYPE_1"/>
    <property type="match status" value="1"/>
</dbReference>
<dbReference type="FunFam" id="3.40.50.880:FF:000003">
    <property type="entry name" value="Anthranilate synthase component II"/>
    <property type="match status" value="1"/>
</dbReference>
<dbReference type="InterPro" id="IPR050472">
    <property type="entry name" value="Anth_synth/Amidotransfase"/>
</dbReference>
<dbReference type="CDD" id="cd01743">
    <property type="entry name" value="GATase1_Anthranilate_Synthase"/>
    <property type="match status" value="1"/>
</dbReference>
<reference evidence="4 5" key="1">
    <citation type="journal article" date="2009" name="Stand. Genomic Sci.">
        <title>Complete genome sequence of Kangiella koreensis type strain (SW-125).</title>
        <authorList>
            <person name="Han C."/>
            <person name="Sikorski J."/>
            <person name="Lapidus A."/>
            <person name="Nolan M."/>
            <person name="Glavina Del Rio T."/>
            <person name="Tice H."/>
            <person name="Cheng J.F."/>
            <person name="Lucas S."/>
            <person name="Chen F."/>
            <person name="Copeland A."/>
            <person name="Ivanova N."/>
            <person name="Mavromatis K."/>
            <person name="Ovchinnikova G."/>
            <person name="Pati A."/>
            <person name="Bruce D."/>
            <person name="Goodwin L."/>
            <person name="Pitluck S."/>
            <person name="Chen A."/>
            <person name="Palaniappan K."/>
            <person name="Land M."/>
            <person name="Hauser L."/>
            <person name="Chang Y.J."/>
            <person name="Jeffries C.D."/>
            <person name="Chain P."/>
            <person name="Saunders E."/>
            <person name="Brettin T."/>
            <person name="Goker M."/>
            <person name="Tindall B.J."/>
            <person name="Bristow J."/>
            <person name="Eisen J.A."/>
            <person name="Markowitz V."/>
            <person name="Hugenholtz P."/>
            <person name="Kyrpides N.C."/>
            <person name="Klenk H.P."/>
            <person name="Detter J.C."/>
        </authorList>
    </citation>
    <scope>NUCLEOTIDE SEQUENCE [LARGE SCALE GENOMIC DNA]</scope>
    <source>
        <strain evidence="5">DSM 16069 / KCTC 12182 / SW-125</strain>
    </source>
</reference>
<dbReference type="MEROPS" id="C26.955"/>
<evidence type="ECO:0000313" key="5">
    <source>
        <dbReference type="Proteomes" id="UP000001231"/>
    </source>
</evidence>
<dbReference type="PRINTS" id="PR00097">
    <property type="entry name" value="ANTSNTHASEII"/>
</dbReference>
<keyword evidence="5" id="KW-1185">Reference proteome</keyword>
<dbReference type="PRINTS" id="PR00096">
    <property type="entry name" value="GATASE"/>
</dbReference>
<keyword evidence="2" id="KW-0472">Membrane</keyword>
<gene>
    <name evidence="4" type="ordered locus">Kkor_0152</name>
</gene>
<dbReference type="InterPro" id="IPR006221">
    <property type="entry name" value="TrpG/PapA_dom"/>
</dbReference>
<evidence type="ECO:0000256" key="1">
    <source>
        <dbReference type="ARBA" id="ARBA00022962"/>
    </source>
</evidence>
<dbReference type="InterPro" id="IPR017926">
    <property type="entry name" value="GATASE"/>
</dbReference>
<keyword evidence="1 4" id="KW-0315">Glutamine amidotransferase</keyword>
<dbReference type="HOGENOM" id="CLU_014340_1_2_6"/>
<dbReference type="SUPFAM" id="SSF52317">
    <property type="entry name" value="Class I glutamine amidotransferase-like"/>
    <property type="match status" value="1"/>
</dbReference>
<dbReference type="InterPro" id="IPR029062">
    <property type="entry name" value="Class_I_gatase-like"/>
</dbReference>
<evidence type="ECO:0000259" key="3">
    <source>
        <dbReference type="Pfam" id="PF00117"/>
    </source>
</evidence>
<dbReference type="PANTHER" id="PTHR43418">
    <property type="entry name" value="MULTIFUNCTIONAL TRYPTOPHAN BIOSYNTHESIS PROTEIN-RELATED"/>
    <property type="match status" value="1"/>
</dbReference>
<dbReference type="eggNOG" id="COG0512">
    <property type="taxonomic scope" value="Bacteria"/>
</dbReference>
<dbReference type="EMBL" id="CP001707">
    <property type="protein sequence ID" value="ACV25573.1"/>
    <property type="molecule type" value="Genomic_DNA"/>
</dbReference>
<dbReference type="PRINTS" id="PR00099">
    <property type="entry name" value="CPSGATASE"/>
</dbReference>
<accession>C7R6Q7</accession>
<dbReference type="STRING" id="523791.Kkor_0152"/>
<dbReference type="Gene3D" id="3.40.50.880">
    <property type="match status" value="1"/>
</dbReference>
<keyword evidence="4" id="KW-0808">Transferase</keyword>
<dbReference type="Proteomes" id="UP000001231">
    <property type="component" value="Chromosome"/>
</dbReference>
<evidence type="ECO:0000256" key="2">
    <source>
        <dbReference type="SAM" id="Phobius"/>
    </source>
</evidence>
<feature type="domain" description="Glutamine amidotransferase" evidence="3">
    <location>
        <begin position="94"/>
        <end position="283"/>
    </location>
</feature>
<dbReference type="GO" id="GO:0005829">
    <property type="term" value="C:cytosol"/>
    <property type="evidence" value="ECO:0007669"/>
    <property type="project" value="TreeGrafter"/>
</dbReference>
<dbReference type="FunCoup" id="C7R6Q7">
    <property type="interactions" value="261"/>
</dbReference>
<proteinExistence type="predicted"/>
<dbReference type="KEGG" id="kko:Kkor_0152"/>
<feature type="transmembrane region" description="Helical" evidence="2">
    <location>
        <begin position="57"/>
        <end position="80"/>
    </location>
</feature>
<dbReference type="Pfam" id="PF00117">
    <property type="entry name" value="GATase"/>
    <property type="match status" value="1"/>
</dbReference>
<dbReference type="AlphaFoldDB" id="C7R6Q7"/>
<dbReference type="GO" id="GO:0000162">
    <property type="term" value="P:L-tryptophan biosynthetic process"/>
    <property type="evidence" value="ECO:0007669"/>
    <property type="project" value="TreeGrafter"/>
</dbReference>
<name>C7R6Q7_KANKD</name>
<evidence type="ECO:0000313" key="4">
    <source>
        <dbReference type="EMBL" id="ACV25573.1"/>
    </source>
</evidence>